<keyword evidence="1" id="KW-0812">Transmembrane</keyword>
<reference evidence="2 3" key="1">
    <citation type="journal article" date="2013" name="Curr. Biol.">
        <title>The Genome of the Foraminiferan Reticulomyxa filosa.</title>
        <authorList>
            <person name="Glockner G."/>
            <person name="Hulsmann N."/>
            <person name="Schleicher M."/>
            <person name="Noegel A.A."/>
            <person name="Eichinger L."/>
            <person name="Gallinger C."/>
            <person name="Pawlowski J."/>
            <person name="Sierra R."/>
            <person name="Euteneuer U."/>
            <person name="Pillet L."/>
            <person name="Moustafa A."/>
            <person name="Platzer M."/>
            <person name="Groth M."/>
            <person name="Szafranski K."/>
            <person name="Schliwa M."/>
        </authorList>
    </citation>
    <scope>NUCLEOTIDE SEQUENCE [LARGE SCALE GENOMIC DNA]</scope>
</reference>
<name>X6NF89_RETFI</name>
<feature type="transmembrane region" description="Helical" evidence="1">
    <location>
        <begin position="70"/>
        <end position="90"/>
    </location>
</feature>
<evidence type="ECO:0000313" key="2">
    <source>
        <dbReference type="EMBL" id="ETO24384.1"/>
    </source>
</evidence>
<keyword evidence="1" id="KW-1133">Transmembrane helix</keyword>
<evidence type="ECO:0000313" key="3">
    <source>
        <dbReference type="Proteomes" id="UP000023152"/>
    </source>
</evidence>
<dbReference type="EMBL" id="ASPP01009249">
    <property type="protein sequence ID" value="ETO24384.1"/>
    <property type="molecule type" value="Genomic_DNA"/>
</dbReference>
<dbReference type="AlphaFoldDB" id="X6NF89"/>
<keyword evidence="1" id="KW-0472">Membrane</keyword>
<evidence type="ECO:0000256" key="1">
    <source>
        <dbReference type="SAM" id="Phobius"/>
    </source>
</evidence>
<keyword evidence="3" id="KW-1185">Reference proteome</keyword>
<gene>
    <name evidence="2" type="ORF">RFI_12772</name>
</gene>
<protein>
    <submittedName>
        <fullName evidence="2">Uncharacterized protein</fullName>
    </submittedName>
</protein>
<proteinExistence type="predicted"/>
<organism evidence="2 3">
    <name type="scientific">Reticulomyxa filosa</name>
    <dbReference type="NCBI Taxonomy" id="46433"/>
    <lineage>
        <taxon>Eukaryota</taxon>
        <taxon>Sar</taxon>
        <taxon>Rhizaria</taxon>
        <taxon>Retaria</taxon>
        <taxon>Foraminifera</taxon>
        <taxon>Monothalamids</taxon>
        <taxon>Reticulomyxidae</taxon>
        <taxon>Reticulomyxa</taxon>
    </lineage>
</organism>
<dbReference type="Proteomes" id="UP000023152">
    <property type="component" value="Unassembled WGS sequence"/>
</dbReference>
<comment type="caution">
    <text evidence="2">The sequence shown here is derived from an EMBL/GenBank/DDBJ whole genome shotgun (WGS) entry which is preliminary data.</text>
</comment>
<sequence>MYVFFNKCSWQFRASSIDFCPKVFDAIPFAFLQEEHAKQNQKKKKKVDRIRIVTNKQKLATQLRVHKKWIYLYCMIALVSLSLSVLIISFEMTAKLGTFESVSTEDDSDKKSRPNVIRPLKVQTVKKKKTMGFGMTTTKTTKTTAGISQAETNETHVHFYNDAPF</sequence>
<accession>X6NF89</accession>